<feature type="region of interest" description="Disordered" evidence="1">
    <location>
        <begin position="49"/>
        <end position="78"/>
    </location>
</feature>
<protein>
    <submittedName>
        <fullName evidence="2">Uncharacterized protein</fullName>
    </submittedName>
</protein>
<name>A0A0B6ZZI1_9EUPU</name>
<accession>A0A0B6ZZI1</accession>
<dbReference type="SUPFAM" id="SSF53335">
    <property type="entry name" value="S-adenosyl-L-methionine-dependent methyltransferases"/>
    <property type="match status" value="1"/>
</dbReference>
<gene>
    <name evidence="2" type="primary">ORF89429</name>
</gene>
<dbReference type="EMBL" id="HACG01027179">
    <property type="protein sequence ID" value="CEK74044.1"/>
    <property type="molecule type" value="Transcribed_RNA"/>
</dbReference>
<organism evidence="2">
    <name type="scientific">Arion vulgaris</name>
    <dbReference type="NCBI Taxonomy" id="1028688"/>
    <lineage>
        <taxon>Eukaryota</taxon>
        <taxon>Metazoa</taxon>
        <taxon>Spiralia</taxon>
        <taxon>Lophotrochozoa</taxon>
        <taxon>Mollusca</taxon>
        <taxon>Gastropoda</taxon>
        <taxon>Heterobranchia</taxon>
        <taxon>Euthyneura</taxon>
        <taxon>Panpulmonata</taxon>
        <taxon>Eupulmonata</taxon>
        <taxon>Stylommatophora</taxon>
        <taxon>Helicina</taxon>
        <taxon>Arionoidea</taxon>
        <taxon>Arionidae</taxon>
        <taxon>Arion</taxon>
    </lineage>
</organism>
<reference evidence="2" key="1">
    <citation type="submission" date="2014-12" db="EMBL/GenBank/DDBJ databases">
        <title>Insight into the proteome of Arion vulgaris.</title>
        <authorList>
            <person name="Aradska J."/>
            <person name="Bulat T."/>
            <person name="Smidak R."/>
            <person name="Sarate P."/>
            <person name="Gangsoo J."/>
            <person name="Sialana F."/>
            <person name="Bilban M."/>
            <person name="Lubec G."/>
        </authorList>
    </citation>
    <scope>NUCLEOTIDE SEQUENCE</scope>
    <source>
        <tissue evidence="2">Skin</tissue>
    </source>
</reference>
<dbReference type="AlphaFoldDB" id="A0A0B6ZZI1"/>
<evidence type="ECO:0000313" key="2">
    <source>
        <dbReference type="EMBL" id="CEK74044.1"/>
    </source>
</evidence>
<dbReference type="InterPro" id="IPR029063">
    <property type="entry name" value="SAM-dependent_MTases_sf"/>
</dbReference>
<proteinExistence type="predicted"/>
<feature type="compositionally biased region" description="Basic and acidic residues" evidence="1">
    <location>
        <begin position="54"/>
        <end position="76"/>
    </location>
</feature>
<dbReference type="Gene3D" id="3.40.50.150">
    <property type="entry name" value="Vaccinia Virus protein VP39"/>
    <property type="match status" value="1"/>
</dbReference>
<evidence type="ECO:0000256" key="1">
    <source>
        <dbReference type="SAM" id="MobiDB-lite"/>
    </source>
</evidence>
<sequence>MMSLNIFARANSSLLKKIFLLVFFVVIVGLVYVLATQYTANMTKEHFLSPPVQSKKEPEQQVKFEPEPDLKKHPELSKYQQQRNALSRELNKMKQSYGQQSCEQLKVLQSAGKTVDARVSENGGWCAATSSAESTDHMWDKSFSTALSNFFKGKVVASFGDGPGLYKKHLDSLGEVISYTAFDGAPYCETVTNGVVQFLDLTAPQFGLEAYDWVISVEVGEHIPAKYEDTYLDNLVRHAKEGIVLSWALPGQSGLSHINNKELSAVIEQLNKRGFDINKSAGEPLRNAASFKWLRANVHVYYRINPQTFVHGDV</sequence>